<dbReference type="EMBL" id="GL433847">
    <property type="protein sequence ID" value="EFN54481.1"/>
    <property type="molecule type" value="Genomic_DNA"/>
</dbReference>
<keyword evidence="1" id="KW-1133">Transmembrane helix</keyword>
<evidence type="ECO:0000313" key="2">
    <source>
        <dbReference type="EMBL" id="EFN54481.1"/>
    </source>
</evidence>
<keyword evidence="3" id="KW-1185">Reference proteome</keyword>
<feature type="transmembrane region" description="Helical" evidence="1">
    <location>
        <begin position="63"/>
        <end position="82"/>
    </location>
</feature>
<protein>
    <submittedName>
        <fullName evidence="2">Expressed protein</fullName>
    </submittedName>
</protein>
<feature type="transmembrane region" description="Helical" evidence="1">
    <location>
        <begin position="296"/>
        <end position="316"/>
    </location>
</feature>
<accession>E1ZHK9</accession>
<keyword evidence="1" id="KW-0472">Membrane</keyword>
<dbReference type="KEGG" id="cvr:CHLNCDRAFT_135148"/>
<sequence>MAAWGLGFREERLEAGWERRFAADAAALDACVSLQTLLFPGLVARTLWGHFRAADGVGSTLGAADVLWLALFLAWAPLILLLTQRRPAAFLRLRTPLVLLARLQRLLTIMRFAPLFNDEAGGQGALLLPGAAPASSLGMLIWRPGSISTLLCTYMLPLKYNLPSAAVVLLAMLHSTLRQCTAECRGSQQPAAALRYADVARQLRSRLPWWPGSGGGVAACSSRDALAGSCGADACRLSCVAVHGWLQLVLGTLLPVLVTWAVEEASRYRFQRRWLEVHGEGEEGGQAAAASLARPLSAAALAAWLAVCAWVLWLLMDAVVL</sequence>
<evidence type="ECO:0000313" key="3">
    <source>
        <dbReference type="Proteomes" id="UP000008141"/>
    </source>
</evidence>
<organism evidence="3">
    <name type="scientific">Chlorella variabilis</name>
    <name type="common">Green alga</name>
    <dbReference type="NCBI Taxonomy" id="554065"/>
    <lineage>
        <taxon>Eukaryota</taxon>
        <taxon>Viridiplantae</taxon>
        <taxon>Chlorophyta</taxon>
        <taxon>core chlorophytes</taxon>
        <taxon>Trebouxiophyceae</taxon>
        <taxon>Chlorellales</taxon>
        <taxon>Chlorellaceae</taxon>
        <taxon>Chlorella clade</taxon>
        <taxon>Chlorella</taxon>
    </lineage>
</organism>
<dbReference type="RefSeq" id="XP_005846583.1">
    <property type="nucleotide sequence ID" value="XM_005846521.1"/>
</dbReference>
<gene>
    <name evidence="2" type="ORF">CHLNCDRAFT_135148</name>
</gene>
<dbReference type="AlphaFoldDB" id="E1ZHK9"/>
<evidence type="ECO:0000256" key="1">
    <source>
        <dbReference type="SAM" id="Phobius"/>
    </source>
</evidence>
<dbReference type="OrthoDB" id="511035at2759"/>
<dbReference type="Proteomes" id="UP000008141">
    <property type="component" value="Unassembled WGS sequence"/>
</dbReference>
<proteinExistence type="predicted"/>
<reference evidence="2 3" key="1">
    <citation type="journal article" date="2010" name="Plant Cell">
        <title>The Chlorella variabilis NC64A genome reveals adaptation to photosymbiosis, coevolution with viruses, and cryptic sex.</title>
        <authorList>
            <person name="Blanc G."/>
            <person name="Duncan G."/>
            <person name="Agarkova I."/>
            <person name="Borodovsky M."/>
            <person name="Gurnon J."/>
            <person name="Kuo A."/>
            <person name="Lindquist E."/>
            <person name="Lucas S."/>
            <person name="Pangilinan J."/>
            <person name="Polle J."/>
            <person name="Salamov A."/>
            <person name="Terry A."/>
            <person name="Yamada T."/>
            <person name="Dunigan D.D."/>
            <person name="Grigoriev I.V."/>
            <person name="Claverie J.M."/>
            <person name="Van Etten J.L."/>
        </authorList>
    </citation>
    <scope>NUCLEOTIDE SEQUENCE [LARGE SCALE GENOMIC DNA]</scope>
    <source>
        <strain evidence="2 3">NC64A</strain>
    </source>
</reference>
<keyword evidence="1" id="KW-0812">Transmembrane</keyword>
<dbReference type="GeneID" id="17353941"/>
<dbReference type="InParanoid" id="E1ZHK9"/>
<name>E1ZHK9_CHLVA</name>